<dbReference type="Proteomes" id="UP000233440">
    <property type="component" value="Unassembled WGS sequence"/>
</dbReference>
<name>A0A2N3LIL4_9BACI</name>
<reference evidence="2 3" key="1">
    <citation type="submission" date="2017-11" db="EMBL/GenBank/DDBJ databases">
        <title>Bacillus camelliae sp. nov., isolated from pu'er tea.</title>
        <authorList>
            <person name="Niu L."/>
        </authorList>
    </citation>
    <scope>NUCLEOTIDE SEQUENCE [LARGE SCALE GENOMIC DNA]</scope>
    <source>
        <strain evidence="2 3">7578-1</strain>
    </source>
</reference>
<evidence type="ECO:0000256" key="1">
    <source>
        <dbReference type="SAM" id="Phobius"/>
    </source>
</evidence>
<dbReference type="OrthoDB" id="2382012at2"/>
<feature type="transmembrane region" description="Helical" evidence="1">
    <location>
        <begin position="65"/>
        <end position="88"/>
    </location>
</feature>
<keyword evidence="1" id="KW-1133">Transmembrane helix</keyword>
<protein>
    <submittedName>
        <fullName evidence="2">Transposase</fullName>
    </submittedName>
</protein>
<dbReference type="RefSeq" id="WP_101354774.1">
    <property type="nucleotide sequence ID" value="NZ_PIQO01000010.1"/>
</dbReference>
<sequence>MDFLLIILSIFIPIIMYALQIKWAIMRLLYNIVAIVCSLIFGDIAAIAILEVIRNKTVFMTTIHAIFLNFPFLITGAYLGVYFLYQLIMVTIVQRKN</sequence>
<proteinExistence type="predicted"/>
<keyword evidence="1" id="KW-0812">Transmembrane</keyword>
<evidence type="ECO:0000313" key="3">
    <source>
        <dbReference type="Proteomes" id="UP000233440"/>
    </source>
</evidence>
<organism evidence="2 3">
    <name type="scientific">Heyndrickxia camelliae</name>
    <dbReference type="NCBI Taxonomy" id="1707093"/>
    <lineage>
        <taxon>Bacteria</taxon>
        <taxon>Bacillati</taxon>
        <taxon>Bacillota</taxon>
        <taxon>Bacilli</taxon>
        <taxon>Bacillales</taxon>
        <taxon>Bacillaceae</taxon>
        <taxon>Heyndrickxia</taxon>
    </lineage>
</organism>
<feature type="transmembrane region" description="Helical" evidence="1">
    <location>
        <begin position="28"/>
        <end position="53"/>
    </location>
</feature>
<keyword evidence="1" id="KW-0472">Membrane</keyword>
<keyword evidence="3" id="KW-1185">Reference proteome</keyword>
<dbReference type="EMBL" id="PIQO01000010">
    <property type="protein sequence ID" value="PKR84435.1"/>
    <property type="molecule type" value="Genomic_DNA"/>
</dbReference>
<gene>
    <name evidence="2" type="ORF">CWO92_13670</name>
</gene>
<evidence type="ECO:0000313" key="2">
    <source>
        <dbReference type="EMBL" id="PKR84435.1"/>
    </source>
</evidence>
<dbReference type="AlphaFoldDB" id="A0A2N3LIL4"/>
<comment type="caution">
    <text evidence="2">The sequence shown here is derived from an EMBL/GenBank/DDBJ whole genome shotgun (WGS) entry which is preliminary data.</text>
</comment>
<accession>A0A2N3LIL4</accession>